<keyword evidence="3" id="KW-1185">Reference proteome</keyword>
<gene>
    <name evidence="2" type="ORF">SAMN05421803_101886</name>
</gene>
<dbReference type="Proteomes" id="UP000184452">
    <property type="component" value="Unassembled WGS sequence"/>
</dbReference>
<evidence type="ECO:0000313" key="3">
    <source>
        <dbReference type="Proteomes" id="UP000184452"/>
    </source>
</evidence>
<feature type="region of interest" description="Disordered" evidence="1">
    <location>
        <begin position="230"/>
        <end position="250"/>
    </location>
</feature>
<feature type="compositionally biased region" description="Pro residues" evidence="1">
    <location>
        <begin position="179"/>
        <end position="191"/>
    </location>
</feature>
<dbReference type="AlphaFoldDB" id="A0A1M6D0Y9"/>
<accession>A0A1M6D0Y9</accession>
<name>A0A1M6D0Y9_9ACTN</name>
<dbReference type="AntiFam" id="ANF00006">
    <property type="entry name" value="Translation of CRISPR region"/>
</dbReference>
<dbReference type="EMBL" id="FQZK01000001">
    <property type="protein sequence ID" value="SHI66916.1"/>
    <property type="molecule type" value="Genomic_DNA"/>
</dbReference>
<feature type="region of interest" description="Disordered" evidence="1">
    <location>
        <begin position="146"/>
        <end position="191"/>
    </location>
</feature>
<protein>
    <submittedName>
        <fullName evidence="2">Uncharacterized protein</fullName>
    </submittedName>
</protein>
<feature type="region of interest" description="Disordered" evidence="1">
    <location>
        <begin position="1"/>
        <end position="50"/>
    </location>
</feature>
<sequence>MPRLQGVSVGRTSLPRHTGVKAARTCPAPPPGVAHPPGVLNPSGRVSRRPGPQIVCGVNAGPSPRARGSRFEVMGLGLLRRSIPACAGLTVHDQAKREPLSPRYANARSQNLRPEQLCHEAHRGLKTYTPCSLGVTEGGRVRVTTSGAGVPSEVGSNRATPVGPFLRSRMVGRGRPRPDPPPDSTPPPPGTCAPRVCPVVYRPLCRGGGSGSAGLYLPKRRASWKPKVLVGRDHRPPSPTGDRPGDLHVRLTPWSGARGNVPRHPLRRAGQVCAALPRATRRGSDALRPWSSAPSGWTTPGCAADRYPRPHPARPGVGAAPSGRGRGLQEGERLPGARSGTGLLPHALG</sequence>
<dbReference type="STRING" id="758803.SAMN05421803_101886"/>
<evidence type="ECO:0000256" key="1">
    <source>
        <dbReference type="SAM" id="MobiDB-lite"/>
    </source>
</evidence>
<feature type="region of interest" description="Disordered" evidence="1">
    <location>
        <begin position="280"/>
        <end position="349"/>
    </location>
</feature>
<organism evidence="2 3">
    <name type="scientific">Nocardiopsis flavescens</name>
    <dbReference type="NCBI Taxonomy" id="758803"/>
    <lineage>
        <taxon>Bacteria</taxon>
        <taxon>Bacillati</taxon>
        <taxon>Actinomycetota</taxon>
        <taxon>Actinomycetes</taxon>
        <taxon>Streptosporangiales</taxon>
        <taxon>Nocardiopsidaceae</taxon>
        <taxon>Nocardiopsis</taxon>
    </lineage>
</organism>
<evidence type="ECO:0000313" key="2">
    <source>
        <dbReference type="EMBL" id="SHI66916.1"/>
    </source>
</evidence>
<reference evidence="2 3" key="1">
    <citation type="submission" date="2016-11" db="EMBL/GenBank/DDBJ databases">
        <authorList>
            <person name="Jaros S."/>
            <person name="Januszkiewicz K."/>
            <person name="Wedrychowicz H."/>
        </authorList>
    </citation>
    <scope>NUCLEOTIDE SEQUENCE [LARGE SCALE GENOMIC DNA]</scope>
    <source>
        <strain evidence="2 3">CGMCC 4.5723</strain>
    </source>
</reference>
<proteinExistence type="predicted"/>